<evidence type="ECO:0000256" key="1">
    <source>
        <dbReference type="SAM" id="Phobius"/>
    </source>
</evidence>
<feature type="transmembrane region" description="Helical" evidence="1">
    <location>
        <begin position="92"/>
        <end position="111"/>
    </location>
</feature>
<protein>
    <recommendedName>
        <fullName evidence="3">Adhesin domain-containing protein</fullName>
    </recommendedName>
</protein>
<dbReference type="AlphaFoldDB" id="A0A7C5V2M1"/>
<keyword evidence="1" id="KW-0472">Membrane</keyword>
<comment type="caution">
    <text evidence="2">The sequence shown here is derived from an EMBL/GenBank/DDBJ whole genome shotgun (WGS) entry which is preliminary data.</text>
</comment>
<name>A0A7C5V2M1_9FIRM</name>
<feature type="transmembrane region" description="Helical" evidence="1">
    <location>
        <begin position="6"/>
        <end position="26"/>
    </location>
</feature>
<accession>A0A7C5V2M1</accession>
<keyword evidence="1" id="KW-0812">Transmembrane</keyword>
<keyword evidence="1" id="KW-1133">Transmembrane helix</keyword>
<feature type="transmembrane region" description="Helical" evidence="1">
    <location>
        <begin position="69"/>
        <end position="85"/>
    </location>
</feature>
<evidence type="ECO:0000313" key="2">
    <source>
        <dbReference type="EMBL" id="HHS02766.1"/>
    </source>
</evidence>
<evidence type="ECO:0008006" key="3">
    <source>
        <dbReference type="Google" id="ProtNLM"/>
    </source>
</evidence>
<proteinExistence type="predicted"/>
<dbReference type="EMBL" id="DRUZ01000113">
    <property type="protein sequence ID" value="HHS02766.1"/>
    <property type="molecule type" value="Genomic_DNA"/>
</dbReference>
<gene>
    <name evidence="2" type="ORF">ENL71_09905</name>
</gene>
<organism evidence="2">
    <name type="scientific">Caldicellulosiruptor owensensis</name>
    <dbReference type="NCBI Taxonomy" id="55205"/>
    <lineage>
        <taxon>Bacteria</taxon>
        <taxon>Bacillati</taxon>
        <taxon>Bacillota</taxon>
        <taxon>Bacillota incertae sedis</taxon>
        <taxon>Caldicellulosiruptorales</taxon>
        <taxon>Caldicellulosiruptoraceae</taxon>
        <taxon>Caldicellulosiruptor</taxon>
    </lineage>
</organism>
<sequence>MRLNQNILGIVSLLVVIFFLAFGFLYLISKNGSNSYGIKRIQDSQILRLVLSLIAILLAWVFPWISLKILFSLSSVLFLISLFPLKKSSFGIIALVLLFIISIVITGGIIIDNIPKNIGKIISDTTFWENFNFDSNQIIFSTDKKMEVDRFSKIFIDVPTKVDIEFIEDDNTIYFPSKLKTRINDGKLVLFSEDKIKSNTVYQIKLGTESLRDVKISCAGLKINGTGKFKNLEVDSAGSYIKGNIEATEDIDIECSGLELSADFKGNSLTVNCAGANISSQFIVNKIKINSTGLNLKTKAKFKSFEINATGLNGAIDIVNSENEEGLLCVDATGGNLTIKNPNNASIYTQTSGFIKLTRE</sequence>
<reference evidence="2" key="1">
    <citation type="journal article" date="2020" name="mSystems">
        <title>Genome- and Community-Level Interaction Insights into Carbon Utilization and Element Cycling Functions of Hydrothermarchaeota in Hydrothermal Sediment.</title>
        <authorList>
            <person name="Zhou Z."/>
            <person name="Liu Y."/>
            <person name="Xu W."/>
            <person name="Pan J."/>
            <person name="Luo Z.H."/>
            <person name="Li M."/>
        </authorList>
    </citation>
    <scope>NUCLEOTIDE SEQUENCE [LARGE SCALE GENOMIC DNA]</scope>
    <source>
        <strain evidence="2">SpSt-102</strain>
    </source>
</reference>